<sequence>MSTSLARFGRLLGRSPLLILLIVLVIVVQLMTGAQLTWPNLRGVLLDSAVTLTIAAPLAMLVIAGQIDLSVGSTLALGGVIAGQVANNGHGSTLVALLAAILAGALVGVVNGALSTYGRLSSFIVTLGTLTAVRGAAQLLSPTPSGNYGPGFGFLGVGLVAAVPVSVWISVLLVVVLAAFLAWTPTGRHVYAIGINPEAAYLSGIHVRRVPFGLFVACGAAAGLAGAFTAARLNSAPAGQLGLGFELTALTAVLLGGVALTGGKGSMGGVVVGVLFLGLLKNGLTLLHVTTFWQQVASGLALIVAVAISLLSQRVRPVRTVDPAPAIPEESGPADLSPAAHDTNPAHKSLAMSS</sequence>
<evidence type="ECO:0000256" key="5">
    <source>
        <dbReference type="ARBA" id="ARBA00023136"/>
    </source>
</evidence>
<feature type="transmembrane region" description="Helical" evidence="7">
    <location>
        <begin position="94"/>
        <end position="114"/>
    </location>
</feature>
<feature type="transmembrane region" description="Helical" evidence="7">
    <location>
        <begin position="212"/>
        <end position="231"/>
    </location>
</feature>
<dbReference type="PANTHER" id="PTHR32196">
    <property type="entry name" value="ABC TRANSPORTER PERMEASE PROTEIN YPHD-RELATED-RELATED"/>
    <property type="match status" value="1"/>
</dbReference>
<feature type="region of interest" description="Disordered" evidence="6">
    <location>
        <begin position="323"/>
        <end position="354"/>
    </location>
</feature>
<comment type="subcellular location">
    <subcellularLocation>
        <location evidence="1">Cell membrane</location>
        <topology evidence="1">Multi-pass membrane protein</topology>
    </subcellularLocation>
</comment>
<dbReference type="InterPro" id="IPR001851">
    <property type="entry name" value="ABC_transp_permease"/>
</dbReference>
<evidence type="ECO:0000256" key="7">
    <source>
        <dbReference type="SAM" id="Phobius"/>
    </source>
</evidence>
<keyword evidence="4 7" id="KW-1133">Transmembrane helix</keyword>
<dbReference type="AlphaFoldDB" id="A0A1H9PGX8"/>
<evidence type="ECO:0000256" key="6">
    <source>
        <dbReference type="SAM" id="MobiDB-lite"/>
    </source>
</evidence>
<feature type="transmembrane region" description="Helical" evidence="7">
    <location>
        <begin position="152"/>
        <end position="183"/>
    </location>
</feature>
<evidence type="ECO:0000256" key="2">
    <source>
        <dbReference type="ARBA" id="ARBA00022475"/>
    </source>
</evidence>
<keyword evidence="9" id="KW-1185">Reference proteome</keyword>
<protein>
    <submittedName>
        <fullName evidence="8">Ribose transport system permease protein</fullName>
    </submittedName>
</protein>
<dbReference type="PANTHER" id="PTHR32196:SF72">
    <property type="entry name" value="RIBOSE IMPORT PERMEASE PROTEIN RBSC"/>
    <property type="match status" value="1"/>
</dbReference>
<dbReference type="GO" id="GO:0022857">
    <property type="term" value="F:transmembrane transporter activity"/>
    <property type="evidence" value="ECO:0007669"/>
    <property type="project" value="InterPro"/>
</dbReference>
<dbReference type="RefSeq" id="WP_091966441.1">
    <property type="nucleotide sequence ID" value="NZ_FOGZ01000001.1"/>
</dbReference>
<evidence type="ECO:0000256" key="1">
    <source>
        <dbReference type="ARBA" id="ARBA00004651"/>
    </source>
</evidence>
<name>A0A1H9PGX8_9ACTN</name>
<feature type="transmembrane region" description="Helical" evidence="7">
    <location>
        <begin position="58"/>
        <end position="82"/>
    </location>
</feature>
<organism evidence="8 9">
    <name type="scientific">Propionibacterium cyclohexanicum</name>
    <dbReference type="NCBI Taxonomy" id="64702"/>
    <lineage>
        <taxon>Bacteria</taxon>
        <taxon>Bacillati</taxon>
        <taxon>Actinomycetota</taxon>
        <taxon>Actinomycetes</taxon>
        <taxon>Propionibacteriales</taxon>
        <taxon>Propionibacteriaceae</taxon>
        <taxon>Propionibacterium</taxon>
    </lineage>
</organism>
<keyword evidence="3 7" id="KW-0812">Transmembrane</keyword>
<keyword evidence="2" id="KW-1003">Cell membrane</keyword>
<accession>A0A1H9PGX8</accession>
<dbReference type="STRING" id="64702.SAMN05443377_10128"/>
<feature type="transmembrane region" description="Helical" evidence="7">
    <location>
        <begin position="292"/>
        <end position="311"/>
    </location>
</feature>
<feature type="transmembrane region" description="Helical" evidence="7">
    <location>
        <begin position="17"/>
        <end position="38"/>
    </location>
</feature>
<dbReference type="CDD" id="cd06579">
    <property type="entry name" value="TM_PBP1_transp_AraH_like"/>
    <property type="match status" value="1"/>
</dbReference>
<feature type="transmembrane region" description="Helical" evidence="7">
    <location>
        <begin position="252"/>
        <end position="280"/>
    </location>
</feature>
<evidence type="ECO:0000313" key="9">
    <source>
        <dbReference type="Proteomes" id="UP000198815"/>
    </source>
</evidence>
<dbReference type="Proteomes" id="UP000198815">
    <property type="component" value="Unassembled WGS sequence"/>
</dbReference>
<dbReference type="Pfam" id="PF02653">
    <property type="entry name" value="BPD_transp_2"/>
    <property type="match status" value="1"/>
</dbReference>
<reference evidence="8 9" key="1">
    <citation type="submission" date="2016-10" db="EMBL/GenBank/DDBJ databases">
        <authorList>
            <person name="de Groot N.N."/>
        </authorList>
    </citation>
    <scope>NUCLEOTIDE SEQUENCE [LARGE SCALE GENOMIC DNA]</scope>
    <source>
        <strain evidence="8 9">DSM 16859</strain>
    </source>
</reference>
<dbReference type="OrthoDB" id="9808136at2"/>
<keyword evidence="5 7" id="KW-0472">Membrane</keyword>
<proteinExistence type="predicted"/>
<evidence type="ECO:0000256" key="4">
    <source>
        <dbReference type="ARBA" id="ARBA00022989"/>
    </source>
</evidence>
<dbReference type="GO" id="GO:0005886">
    <property type="term" value="C:plasma membrane"/>
    <property type="evidence" value="ECO:0007669"/>
    <property type="project" value="UniProtKB-SubCell"/>
</dbReference>
<dbReference type="EMBL" id="FOGZ01000001">
    <property type="protein sequence ID" value="SER47350.1"/>
    <property type="molecule type" value="Genomic_DNA"/>
</dbReference>
<evidence type="ECO:0000256" key="3">
    <source>
        <dbReference type="ARBA" id="ARBA00022692"/>
    </source>
</evidence>
<evidence type="ECO:0000313" key="8">
    <source>
        <dbReference type="EMBL" id="SER47350.1"/>
    </source>
</evidence>
<gene>
    <name evidence="8" type="ORF">SAMN05443377_10128</name>
</gene>
<feature type="transmembrane region" description="Helical" evidence="7">
    <location>
        <begin position="120"/>
        <end position="140"/>
    </location>
</feature>